<dbReference type="InterPro" id="IPR025382">
    <property type="entry name" value="Cap4-like_endonuclease_dom"/>
</dbReference>
<dbReference type="GO" id="GO:0004518">
    <property type="term" value="F:nuclease activity"/>
    <property type="evidence" value="ECO:0007669"/>
    <property type="project" value="InterPro"/>
</dbReference>
<accession>A0A3Q8RSG3</accession>
<dbReference type="AlphaFoldDB" id="A0A3Q8RSG3"/>
<dbReference type="Proteomes" id="UP000274593">
    <property type="component" value="Chromosome"/>
</dbReference>
<protein>
    <submittedName>
        <fullName evidence="2">DUF4297 domain-containing protein</fullName>
    </submittedName>
</protein>
<dbReference type="RefSeq" id="WP_125068342.1">
    <property type="nucleotide sequence ID" value="NZ_CP032548.1"/>
</dbReference>
<reference evidence="2 3" key="1">
    <citation type="submission" date="2018-09" db="EMBL/GenBank/DDBJ databases">
        <title>Insights into the microbiota of Asian seabass (Lates calcarifer) with tenacibaculosis symptoms and description of sp. nov. Tenacibaculum singaporense.</title>
        <authorList>
            <person name="Miyake S."/>
            <person name="Soh M."/>
            <person name="Azman M.N."/>
            <person name="Ngoh S.Y."/>
            <person name="Orban L."/>
        </authorList>
    </citation>
    <scope>NUCLEOTIDE SEQUENCE [LARGE SCALE GENOMIC DNA]</scope>
    <source>
        <strain evidence="2 3">DSM 106434</strain>
    </source>
</reference>
<dbReference type="EMBL" id="CP032548">
    <property type="protein sequence ID" value="AZJ36505.1"/>
    <property type="molecule type" value="Genomic_DNA"/>
</dbReference>
<name>A0A3Q8RSG3_9FLAO</name>
<feature type="domain" description="CD-NTase associated protein 4-like DNA endonuclease" evidence="1">
    <location>
        <begin position="16"/>
        <end position="218"/>
    </location>
</feature>
<keyword evidence="3" id="KW-1185">Reference proteome</keyword>
<evidence type="ECO:0000313" key="3">
    <source>
        <dbReference type="Proteomes" id="UP000274593"/>
    </source>
</evidence>
<sequence>MSTKKKNPLLATQREKAGSETFEKYSYQYHWALYRVLNNHIKTDEYAVFIELHEDVVISDSLDSSKAKFEFNQVKTTKGKLTTYQLVHKKKNNKCVLGKLISSGFEKPFKDKISELNLVALNDFSLDLKKKGLKLNKITLDDLSNTQFKELENAIKREMDISALPSNIQFIVPELSERNFQNDVIASIAKLVSNLFPNSHSSPVEIYRLLIDEVNRKGKVTYDYTKWDDLLSKKALTSITVTEVINAFTSIKDENKVEIEFYSICSELGLNSIKSKLLKRSFNRYRTKRISNSSTLQIDTTNFITQQIQINLDKEIDVLETLIENVKNHIPKKLLRQFNNETEIKSAIICEYIMMS</sequence>
<evidence type="ECO:0000313" key="2">
    <source>
        <dbReference type="EMBL" id="AZJ36505.1"/>
    </source>
</evidence>
<dbReference type="Pfam" id="PF14130">
    <property type="entry name" value="Cap4_nuclease"/>
    <property type="match status" value="1"/>
</dbReference>
<dbReference type="KEGG" id="tsig:D6T69_13620"/>
<proteinExistence type="predicted"/>
<gene>
    <name evidence="2" type="ORF">D6T69_13620</name>
</gene>
<organism evidence="2 3">
    <name type="scientific">Tenacibaculum singaporense</name>
    <dbReference type="NCBI Taxonomy" id="2358479"/>
    <lineage>
        <taxon>Bacteria</taxon>
        <taxon>Pseudomonadati</taxon>
        <taxon>Bacteroidota</taxon>
        <taxon>Flavobacteriia</taxon>
        <taxon>Flavobacteriales</taxon>
        <taxon>Flavobacteriaceae</taxon>
        <taxon>Tenacibaculum</taxon>
    </lineage>
</organism>
<evidence type="ECO:0000259" key="1">
    <source>
        <dbReference type="Pfam" id="PF14130"/>
    </source>
</evidence>